<proteinExistence type="predicted"/>
<evidence type="ECO:0000313" key="1">
    <source>
        <dbReference type="EMBL" id="QJA55096.1"/>
    </source>
</evidence>
<name>A0A6H2A4G9_9ZZZZ</name>
<accession>A0A6H2A4G9</accession>
<dbReference type="EMBL" id="MT144567">
    <property type="protein sequence ID" value="QJA55096.1"/>
    <property type="molecule type" value="Genomic_DNA"/>
</dbReference>
<dbReference type="AlphaFoldDB" id="A0A6H2A4G9"/>
<organism evidence="1">
    <name type="scientific">viral metagenome</name>
    <dbReference type="NCBI Taxonomy" id="1070528"/>
    <lineage>
        <taxon>unclassified sequences</taxon>
        <taxon>metagenomes</taxon>
        <taxon>organismal metagenomes</taxon>
    </lineage>
</organism>
<reference evidence="1" key="1">
    <citation type="submission" date="2020-03" db="EMBL/GenBank/DDBJ databases">
        <title>The deep terrestrial virosphere.</title>
        <authorList>
            <person name="Holmfeldt K."/>
            <person name="Nilsson E."/>
            <person name="Simone D."/>
            <person name="Lopez-Fernandez M."/>
            <person name="Wu X."/>
            <person name="de Brujin I."/>
            <person name="Lundin D."/>
            <person name="Andersson A."/>
            <person name="Bertilsson S."/>
            <person name="Dopson M."/>
        </authorList>
    </citation>
    <scope>NUCLEOTIDE SEQUENCE</scope>
    <source>
        <strain evidence="1">TM448A06871</strain>
    </source>
</reference>
<sequence>MNLITHMPPDKFDIRVAMGITQERSGKIETGVKSIFERVSQDKKLYEMSTIIEECLNTIPQNTSEAVWTIVLIIKYEDVAKFKITGTIN</sequence>
<gene>
    <name evidence="1" type="ORF">TM448A06871_0003</name>
</gene>
<protein>
    <submittedName>
        <fullName evidence="1">Uncharacterized protein</fullName>
    </submittedName>
</protein>